<evidence type="ECO:0000256" key="1">
    <source>
        <dbReference type="SAM" id="MobiDB-lite"/>
    </source>
</evidence>
<feature type="compositionally biased region" description="Low complexity" evidence="1">
    <location>
        <begin position="17"/>
        <end position="33"/>
    </location>
</feature>
<evidence type="ECO:0000259" key="2">
    <source>
        <dbReference type="PROSITE" id="PS51702"/>
    </source>
</evidence>
<feature type="domain" description="HTH Mu-type" evidence="2">
    <location>
        <begin position="1"/>
        <end position="17"/>
    </location>
</feature>
<proteinExistence type="predicted"/>
<dbReference type="OrthoDB" id="5421752at2759"/>
<gene>
    <name evidence="3" type="ORF">L211DRAFT_296146</name>
</gene>
<evidence type="ECO:0000313" key="3">
    <source>
        <dbReference type="EMBL" id="RPB23096.1"/>
    </source>
</evidence>
<dbReference type="Proteomes" id="UP000267821">
    <property type="component" value="Unassembled WGS sequence"/>
</dbReference>
<reference evidence="3 4" key="1">
    <citation type="journal article" date="2018" name="Nat. Ecol. Evol.">
        <title>Pezizomycetes genomes reveal the molecular basis of ectomycorrhizal truffle lifestyle.</title>
        <authorList>
            <person name="Murat C."/>
            <person name="Payen T."/>
            <person name="Noel B."/>
            <person name="Kuo A."/>
            <person name="Morin E."/>
            <person name="Chen J."/>
            <person name="Kohler A."/>
            <person name="Krizsan K."/>
            <person name="Balestrini R."/>
            <person name="Da Silva C."/>
            <person name="Montanini B."/>
            <person name="Hainaut M."/>
            <person name="Levati E."/>
            <person name="Barry K.W."/>
            <person name="Belfiori B."/>
            <person name="Cichocki N."/>
            <person name="Clum A."/>
            <person name="Dockter R.B."/>
            <person name="Fauchery L."/>
            <person name="Guy J."/>
            <person name="Iotti M."/>
            <person name="Le Tacon F."/>
            <person name="Lindquist E.A."/>
            <person name="Lipzen A."/>
            <person name="Malagnac F."/>
            <person name="Mello A."/>
            <person name="Molinier V."/>
            <person name="Miyauchi S."/>
            <person name="Poulain J."/>
            <person name="Riccioni C."/>
            <person name="Rubini A."/>
            <person name="Sitrit Y."/>
            <person name="Splivallo R."/>
            <person name="Traeger S."/>
            <person name="Wang M."/>
            <person name="Zifcakova L."/>
            <person name="Wipf D."/>
            <person name="Zambonelli A."/>
            <person name="Paolocci F."/>
            <person name="Nowrousian M."/>
            <person name="Ottonello S."/>
            <person name="Baldrian P."/>
            <person name="Spatafora J.W."/>
            <person name="Henrissat B."/>
            <person name="Nagy L.G."/>
            <person name="Aury J.M."/>
            <person name="Wincker P."/>
            <person name="Grigoriev I.V."/>
            <person name="Bonfante P."/>
            <person name="Martin F.M."/>
        </authorList>
    </citation>
    <scope>NUCLEOTIDE SEQUENCE [LARGE SCALE GENOMIC DNA]</scope>
    <source>
        <strain evidence="3 4">ATCC MYA-4762</strain>
    </source>
</reference>
<dbReference type="InterPro" id="IPR003314">
    <property type="entry name" value="Mu-type_HTH"/>
</dbReference>
<dbReference type="EMBL" id="ML121548">
    <property type="protein sequence ID" value="RPB23096.1"/>
    <property type="molecule type" value="Genomic_DNA"/>
</dbReference>
<feature type="compositionally biased region" description="Basic residues" evidence="1">
    <location>
        <begin position="58"/>
        <end position="79"/>
    </location>
</feature>
<feature type="region of interest" description="Disordered" evidence="1">
    <location>
        <begin position="1"/>
        <end position="165"/>
    </location>
</feature>
<dbReference type="GO" id="GO:0003677">
    <property type="term" value="F:DNA binding"/>
    <property type="evidence" value="ECO:0007669"/>
    <property type="project" value="InterPro"/>
</dbReference>
<keyword evidence="4" id="KW-1185">Reference proteome</keyword>
<protein>
    <recommendedName>
        <fullName evidence="2">HTH Mu-type domain-containing protein</fullName>
    </recommendedName>
</protein>
<sequence length="278" mass="30136">MPVETRAQIRAREEAAKGPAGRAGARAASSRAKTLSSTGGVEVPPSPAAKKAVAAKKAAAKKKSTAGKGPKKTAARKKKSPFDTLADDLGATLPPREVEELDSIVVKLVDIKPEDQPTTGKSKNTTPRPLKEETILTTEPKAKTTNTQEAPETQATEIDSDATCSEDEEEGDIELAPNVISKTWVDPYVDLSPAERAETISRYVCFRTGYSHTPEDWEIYKKIIMGKFKAQEMKLGKEESNLEIVWVEDEARFGGNNISEGIQCVVSKAESSFTESRN</sequence>
<accession>A0A3N4LK07</accession>
<dbReference type="InParanoid" id="A0A3N4LK07"/>
<evidence type="ECO:0000313" key="4">
    <source>
        <dbReference type="Proteomes" id="UP000267821"/>
    </source>
</evidence>
<feature type="compositionally biased region" description="Polar residues" evidence="1">
    <location>
        <begin position="116"/>
        <end position="127"/>
    </location>
</feature>
<feature type="compositionally biased region" description="Polar residues" evidence="1">
    <location>
        <begin position="143"/>
        <end position="157"/>
    </location>
</feature>
<name>A0A3N4LK07_9PEZI</name>
<organism evidence="3 4">
    <name type="scientific">Terfezia boudieri ATCC MYA-4762</name>
    <dbReference type="NCBI Taxonomy" id="1051890"/>
    <lineage>
        <taxon>Eukaryota</taxon>
        <taxon>Fungi</taxon>
        <taxon>Dikarya</taxon>
        <taxon>Ascomycota</taxon>
        <taxon>Pezizomycotina</taxon>
        <taxon>Pezizomycetes</taxon>
        <taxon>Pezizales</taxon>
        <taxon>Pezizaceae</taxon>
        <taxon>Terfezia</taxon>
    </lineage>
</organism>
<dbReference type="PROSITE" id="PS51702">
    <property type="entry name" value="HTH_MU"/>
    <property type="match status" value="1"/>
</dbReference>
<dbReference type="AlphaFoldDB" id="A0A3N4LK07"/>
<feature type="compositionally biased region" description="Low complexity" evidence="1">
    <location>
        <begin position="48"/>
        <end position="57"/>
    </location>
</feature>